<gene>
    <name evidence="1" type="ORF">Aph01nite_03150</name>
</gene>
<evidence type="ECO:0000313" key="1">
    <source>
        <dbReference type="EMBL" id="GIH22005.1"/>
    </source>
</evidence>
<reference evidence="1" key="1">
    <citation type="submission" date="2021-01" db="EMBL/GenBank/DDBJ databases">
        <title>Whole genome shotgun sequence of Acrocarpospora phusangensis NBRC 108782.</title>
        <authorList>
            <person name="Komaki H."/>
            <person name="Tamura T."/>
        </authorList>
    </citation>
    <scope>NUCLEOTIDE SEQUENCE</scope>
    <source>
        <strain evidence="1">NBRC 108782</strain>
    </source>
</reference>
<proteinExistence type="predicted"/>
<keyword evidence="2" id="KW-1185">Reference proteome</keyword>
<organism evidence="1 2">
    <name type="scientific">Acrocarpospora phusangensis</name>
    <dbReference type="NCBI Taxonomy" id="1070424"/>
    <lineage>
        <taxon>Bacteria</taxon>
        <taxon>Bacillati</taxon>
        <taxon>Actinomycetota</taxon>
        <taxon>Actinomycetes</taxon>
        <taxon>Streptosporangiales</taxon>
        <taxon>Streptosporangiaceae</taxon>
        <taxon>Acrocarpospora</taxon>
    </lineage>
</organism>
<evidence type="ECO:0000313" key="2">
    <source>
        <dbReference type="Proteomes" id="UP000640052"/>
    </source>
</evidence>
<name>A0A919Q7D3_9ACTN</name>
<comment type="caution">
    <text evidence="1">The sequence shown here is derived from an EMBL/GenBank/DDBJ whole genome shotgun (WGS) entry which is preliminary data.</text>
</comment>
<sequence length="318" mass="33841">MGLMGWGRRRRGVSVLSLAGVLAGVVACGGQPVAEPVFSEGASASPVLTVEAAEAALEILPELREAWRETDCDKVESLTGWAEGELGATVCKAVRNGRRGVNLPSYSDIEVFLPAEDEDGAWFTALARKPDPAYFVFAYESGTWRLALGPIPLLGKVPEPDSVPTAAADMIVKARLVPQQYLTYLTDPAGVSGVAFPSGDPVRTVLAELLRTPRRVRPDRISVDVRLAVDSARALLLDDGGALVFHAITLVFTQKPGSGRRAIRHPRYATADVRAFTGKSKPGSLTGSEIVFLITRVSAAGKMSTIGLRRELAHITAG</sequence>
<dbReference type="Proteomes" id="UP000640052">
    <property type="component" value="Unassembled WGS sequence"/>
</dbReference>
<protein>
    <submittedName>
        <fullName evidence="1">Uncharacterized protein</fullName>
    </submittedName>
</protein>
<accession>A0A919Q7D3</accession>
<dbReference type="AlphaFoldDB" id="A0A919Q7D3"/>
<dbReference type="EMBL" id="BOOA01000002">
    <property type="protein sequence ID" value="GIH22005.1"/>
    <property type="molecule type" value="Genomic_DNA"/>
</dbReference>